<accession>A0A6A5TN46</accession>
<reference evidence="2" key="1">
    <citation type="journal article" date="2020" name="Stud. Mycol.">
        <title>101 Dothideomycetes genomes: a test case for predicting lifestyles and emergence of pathogens.</title>
        <authorList>
            <person name="Haridas S."/>
            <person name="Albert R."/>
            <person name="Binder M."/>
            <person name="Bloem J."/>
            <person name="Labutti K."/>
            <person name="Salamov A."/>
            <person name="Andreopoulos B."/>
            <person name="Baker S."/>
            <person name="Barry K."/>
            <person name="Bills G."/>
            <person name="Bluhm B."/>
            <person name="Cannon C."/>
            <person name="Castanera R."/>
            <person name="Culley D."/>
            <person name="Daum C."/>
            <person name="Ezra D."/>
            <person name="Gonzalez J."/>
            <person name="Henrissat B."/>
            <person name="Kuo A."/>
            <person name="Liang C."/>
            <person name="Lipzen A."/>
            <person name="Lutzoni F."/>
            <person name="Magnuson J."/>
            <person name="Mondo S."/>
            <person name="Nolan M."/>
            <person name="Ohm R."/>
            <person name="Pangilinan J."/>
            <person name="Park H.-J."/>
            <person name="Ramirez L."/>
            <person name="Alfaro M."/>
            <person name="Sun H."/>
            <person name="Tritt A."/>
            <person name="Yoshinaga Y."/>
            <person name="Zwiers L.-H."/>
            <person name="Turgeon B."/>
            <person name="Goodwin S."/>
            <person name="Spatafora J."/>
            <person name="Crous P."/>
            <person name="Grigoriev I."/>
        </authorList>
    </citation>
    <scope>NUCLEOTIDE SEQUENCE</scope>
    <source>
        <strain evidence="2">CBS 675.92</strain>
    </source>
</reference>
<sequence>MRATSLFIVSALTSGLFANPIAVPERQLLDIRQASPPKPAPCVRINPPPDAKTTEARFNAFAKVFIYDQNITEAFTYIVKDYINHNPAAENGFDSAWNILSPIWASQDITPLRTTFDAATNQGWLNYQTATFGEVVDRFRWEGGCIAEHWDAGEVYPGKEYSLH</sequence>
<evidence type="ECO:0000256" key="1">
    <source>
        <dbReference type="SAM" id="SignalP"/>
    </source>
</evidence>
<feature type="signal peptide" evidence="1">
    <location>
        <begin position="1"/>
        <end position="18"/>
    </location>
</feature>
<proteinExistence type="predicted"/>
<keyword evidence="3" id="KW-1185">Reference proteome</keyword>
<dbReference type="InterPro" id="IPR032710">
    <property type="entry name" value="NTF2-like_dom_sf"/>
</dbReference>
<dbReference type="Gene3D" id="3.10.450.50">
    <property type="match status" value="1"/>
</dbReference>
<evidence type="ECO:0000313" key="3">
    <source>
        <dbReference type="Proteomes" id="UP000800035"/>
    </source>
</evidence>
<dbReference type="SUPFAM" id="SSF54427">
    <property type="entry name" value="NTF2-like"/>
    <property type="match status" value="1"/>
</dbReference>
<evidence type="ECO:0000313" key="2">
    <source>
        <dbReference type="EMBL" id="KAF1952226.1"/>
    </source>
</evidence>
<protein>
    <recommendedName>
        <fullName evidence="4">SnoaL-like domain-containing protein</fullName>
    </recommendedName>
</protein>
<keyword evidence="1" id="KW-0732">Signal</keyword>
<dbReference type="Proteomes" id="UP000800035">
    <property type="component" value="Unassembled WGS sequence"/>
</dbReference>
<dbReference type="OrthoDB" id="2820488at2759"/>
<name>A0A6A5TN46_9PLEO</name>
<gene>
    <name evidence="2" type="ORF">CC80DRAFT_479847</name>
</gene>
<dbReference type="AlphaFoldDB" id="A0A6A5TN46"/>
<feature type="chain" id="PRO_5025486981" description="SnoaL-like domain-containing protein" evidence="1">
    <location>
        <begin position="19"/>
        <end position="164"/>
    </location>
</feature>
<evidence type="ECO:0008006" key="4">
    <source>
        <dbReference type="Google" id="ProtNLM"/>
    </source>
</evidence>
<dbReference type="EMBL" id="ML977012">
    <property type="protein sequence ID" value="KAF1952226.1"/>
    <property type="molecule type" value="Genomic_DNA"/>
</dbReference>
<organism evidence="2 3">
    <name type="scientific">Byssothecium circinans</name>
    <dbReference type="NCBI Taxonomy" id="147558"/>
    <lineage>
        <taxon>Eukaryota</taxon>
        <taxon>Fungi</taxon>
        <taxon>Dikarya</taxon>
        <taxon>Ascomycota</taxon>
        <taxon>Pezizomycotina</taxon>
        <taxon>Dothideomycetes</taxon>
        <taxon>Pleosporomycetidae</taxon>
        <taxon>Pleosporales</taxon>
        <taxon>Massarineae</taxon>
        <taxon>Massarinaceae</taxon>
        <taxon>Byssothecium</taxon>
    </lineage>
</organism>